<reference evidence="1 2" key="1">
    <citation type="submission" date="2024-04" db="EMBL/GenBank/DDBJ databases">
        <authorList>
            <person name="Fracassetti M."/>
        </authorList>
    </citation>
    <scope>NUCLEOTIDE SEQUENCE [LARGE SCALE GENOMIC DNA]</scope>
</reference>
<protein>
    <submittedName>
        <fullName evidence="1">Uncharacterized protein</fullName>
    </submittedName>
</protein>
<evidence type="ECO:0000313" key="2">
    <source>
        <dbReference type="Proteomes" id="UP001497516"/>
    </source>
</evidence>
<organism evidence="1 2">
    <name type="scientific">Linum trigynum</name>
    <dbReference type="NCBI Taxonomy" id="586398"/>
    <lineage>
        <taxon>Eukaryota</taxon>
        <taxon>Viridiplantae</taxon>
        <taxon>Streptophyta</taxon>
        <taxon>Embryophyta</taxon>
        <taxon>Tracheophyta</taxon>
        <taxon>Spermatophyta</taxon>
        <taxon>Magnoliopsida</taxon>
        <taxon>eudicotyledons</taxon>
        <taxon>Gunneridae</taxon>
        <taxon>Pentapetalae</taxon>
        <taxon>rosids</taxon>
        <taxon>fabids</taxon>
        <taxon>Malpighiales</taxon>
        <taxon>Linaceae</taxon>
        <taxon>Linum</taxon>
    </lineage>
</organism>
<dbReference type="Proteomes" id="UP001497516">
    <property type="component" value="Chromosome 2"/>
</dbReference>
<name>A0AAV2D812_9ROSI</name>
<keyword evidence="2" id="KW-1185">Reference proteome</keyword>
<evidence type="ECO:0000313" key="1">
    <source>
        <dbReference type="EMBL" id="CAL1368287.1"/>
    </source>
</evidence>
<proteinExistence type="predicted"/>
<gene>
    <name evidence="1" type="ORF">LTRI10_LOCUS11503</name>
</gene>
<dbReference type="AlphaFoldDB" id="A0AAV2D812"/>
<accession>A0AAV2D812</accession>
<dbReference type="EMBL" id="OZ034815">
    <property type="protein sequence ID" value="CAL1368287.1"/>
    <property type="molecule type" value="Genomic_DNA"/>
</dbReference>
<sequence length="113" mass="12243">MPHACFSPSSAAASPAIRRDRPQRLSKLLNQPSISSLQAITMRRACLSKGGLPIAFQPMIPLAPDVSGAPLRQNVLLLSPAALLSCSVLVRGRKVARGEGERRRFRVFNKAEL</sequence>